<proteinExistence type="inferred from homology"/>
<dbReference type="InterPro" id="IPR036928">
    <property type="entry name" value="AS_sf"/>
</dbReference>
<accession>A0A345BXD5</accession>
<dbReference type="InterPro" id="IPR000120">
    <property type="entry name" value="Amidase"/>
</dbReference>
<dbReference type="InterPro" id="IPR023631">
    <property type="entry name" value="Amidase_dom"/>
</dbReference>
<dbReference type="PANTHER" id="PTHR11895:SF7">
    <property type="entry name" value="GLUTAMYL-TRNA(GLN) AMIDOTRANSFERASE SUBUNIT A, MITOCHONDRIAL"/>
    <property type="match status" value="1"/>
</dbReference>
<dbReference type="SUPFAM" id="SSF75304">
    <property type="entry name" value="Amidase signature (AS) enzymes"/>
    <property type="match status" value="1"/>
</dbReference>
<dbReference type="Pfam" id="PF01425">
    <property type="entry name" value="Amidase"/>
    <property type="match status" value="1"/>
</dbReference>
<keyword evidence="4" id="KW-1185">Reference proteome</keyword>
<organism evidence="3 4">
    <name type="scientific">Salicibibacter kimchii</name>
    <dbReference type="NCBI Taxonomy" id="2099786"/>
    <lineage>
        <taxon>Bacteria</taxon>
        <taxon>Bacillati</taxon>
        <taxon>Bacillota</taxon>
        <taxon>Bacilli</taxon>
        <taxon>Bacillales</taxon>
        <taxon>Bacillaceae</taxon>
        <taxon>Salicibibacter</taxon>
    </lineage>
</organism>
<evidence type="ECO:0000256" key="1">
    <source>
        <dbReference type="ARBA" id="ARBA00009199"/>
    </source>
</evidence>
<dbReference type="PANTHER" id="PTHR11895">
    <property type="entry name" value="TRANSAMIDASE"/>
    <property type="match status" value="1"/>
</dbReference>
<dbReference type="KEGG" id="rue:DT065_05995"/>
<protein>
    <submittedName>
        <fullName evidence="3">Asp-tRNA(Asn)/Glu-tRNA(Gln) amidotransferase GatCAB subunit A</fullName>
    </submittedName>
</protein>
<sequence length="432" mass="46776">MVIKQAEKEDPMVNAYITLLPEWAREQAKHAEKQIMQGLYRGPMHGIPIGIKDNMYTNGIRTTAGSKLLRDFVPDENATSVDKLLAAGGITVGKLNTHEFGAGSTNTNQYYGNARNPWNLNYSPGGSSGGSSAALSAGLATLATGTDTWGSIRIPATMCGIYGLKPTYGLVSAHGVVPLTPSLDHIGPMARSVPDLALMLQHMVGPDPRDPASIKAPIPNYSENLTKGIQGITVGVPSYYLKGLDPDVEYLFKNALDEMVNMGATIKDIDIPELDMAAYAGYLTAFSEPANVYFDELKTTPEDFNDDVRILFNSGLITHTNQYLKSQQARRRLVTAFKNTFEDVDVIAAPTIPITAPSFQPEWIKQNLEVIERCLPFTVPLNLTGLPSLSVPIGLSSEMLPAGMQIMGNHLTEKLLLQVGNAWESIDPLGVS</sequence>
<name>A0A345BXD5_9BACI</name>
<gene>
    <name evidence="3" type="ORF">DT065_05995</name>
</gene>
<feature type="domain" description="Amidase" evidence="2">
    <location>
        <begin position="3"/>
        <end position="417"/>
    </location>
</feature>
<evidence type="ECO:0000313" key="4">
    <source>
        <dbReference type="Proteomes" id="UP000252100"/>
    </source>
</evidence>
<evidence type="ECO:0000259" key="2">
    <source>
        <dbReference type="Pfam" id="PF01425"/>
    </source>
</evidence>
<dbReference type="OrthoDB" id="9811471at2"/>
<dbReference type="EMBL" id="CP031092">
    <property type="protein sequence ID" value="AXF55616.1"/>
    <property type="molecule type" value="Genomic_DNA"/>
</dbReference>
<dbReference type="RefSeq" id="WP_114371668.1">
    <property type="nucleotide sequence ID" value="NZ_CP031092.1"/>
</dbReference>
<dbReference type="GO" id="GO:0016740">
    <property type="term" value="F:transferase activity"/>
    <property type="evidence" value="ECO:0007669"/>
    <property type="project" value="UniProtKB-KW"/>
</dbReference>
<dbReference type="AlphaFoldDB" id="A0A345BXD5"/>
<dbReference type="Gene3D" id="3.90.1300.10">
    <property type="entry name" value="Amidase signature (AS) domain"/>
    <property type="match status" value="1"/>
</dbReference>
<evidence type="ECO:0000313" key="3">
    <source>
        <dbReference type="EMBL" id="AXF55616.1"/>
    </source>
</evidence>
<keyword evidence="3" id="KW-0808">Transferase</keyword>
<dbReference type="Proteomes" id="UP000252100">
    <property type="component" value="Chromosome"/>
</dbReference>
<comment type="similarity">
    <text evidence="1">Belongs to the amidase family.</text>
</comment>
<reference evidence="3 4" key="1">
    <citation type="journal article" date="2018" name="J. Microbiol.">
        <title>Salicibibacter kimchii gen. nov., sp. nov., a moderately halophilic and alkalitolerant bacterium in the family Bacillaceae, isolated from kimchi.</title>
        <authorList>
            <person name="Jang J.Y."/>
            <person name="Oh Y.J."/>
            <person name="Lim S.K."/>
            <person name="Park H.K."/>
            <person name="Lee C."/>
            <person name="Kim J.Y."/>
            <person name="Lee M.A."/>
            <person name="Choi H.J."/>
        </authorList>
    </citation>
    <scope>NUCLEOTIDE SEQUENCE [LARGE SCALE GENOMIC DNA]</scope>
    <source>
        <strain evidence="3 4">NKC1-1</strain>
    </source>
</reference>